<name>A0A8D8KPY4_CULPI</name>
<dbReference type="EMBL" id="HBUE01010052">
    <property type="protein sequence ID" value="CAG6447844.1"/>
    <property type="molecule type" value="Transcribed_RNA"/>
</dbReference>
<dbReference type="EMBL" id="HBUE01332711">
    <property type="protein sequence ID" value="CAG6594281.1"/>
    <property type="molecule type" value="Transcribed_RNA"/>
</dbReference>
<dbReference type="AlphaFoldDB" id="A0A8D8KPY4"/>
<accession>A0A8D8KPY4</accession>
<reference evidence="1" key="1">
    <citation type="submission" date="2021-05" db="EMBL/GenBank/DDBJ databases">
        <authorList>
            <person name="Alioto T."/>
            <person name="Alioto T."/>
            <person name="Gomez Garrido J."/>
        </authorList>
    </citation>
    <scope>NUCLEOTIDE SEQUENCE</scope>
</reference>
<evidence type="ECO:0000313" key="1">
    <source>
        <dbReference type="EMBL" id="CAG6594281.1"/>
    </source>
</evidence>
<proteinExistence type="predicted"/>
<organism evidence="1">
    <name type="scientific">Culex pipiens</name>
    <name type="common">House mosquito</name>
    <dbReference type="NCBI Taxonomy" id="7175"/>
    <lineage>
        <taxon>Eukaryota</taxon>
        <taxon>Metazoa</taxon>
        <taxon>Ecdysozoa</taxon>
        <taxon>Arthropoda</taxon>
        <taxon>Hexapoda</taxon>
        <taxon>Insecta</taxon>
        <taxon>Pterygota</taxon>
        <taxon>Neoptera</taxon>
        <taxon>Endopterygota</taxon>
        <taxon>Diptera</taxon>
        <taxon>Nematocera</taxon>
        <taxon>Culicoidea</taxon>
        <taxon>Culicidae</taxon>
        <taxon>Culicinae</taxon>
        <taxon>Culicini</taxon>
        <taxon>Culex</taxon>
        <taxon>Culex</taxon>
    </lineage>
</organism>
<dbReference type="EMBL" id="HBUE01010054">
    <property type="protein sequence ID" value="CAG6447852.1"/>
    <property type="molecule type" value="Transcribed_RNA"/>
</dbReference>
<protein>
    <submittedName>
        <fullName evidence="1">(northern house mosquito) hypothetical protein</fullName>
    </submittedName>
</protein>
<sequence>MSSSNRLFVRTPFRIWCCLWRLCSTTRRAPSGASCCCDLPAPSSLLGLKAALNCCWRFSWRASSERSLVAAEVVEEVEEAAAEWDAGLAAPNFSCMATPAPFF</sequence>
<dbReference type="EMBL" id="HBUE01225980">
    <property type="protein sequence ID" value="CAG6542196.1"/>
    <property type="molecule type" value="Transcribed_RNA"/>
</dbReference>